<keyword evidence="3 5" id="KW-0378">Hydrolase</keyword>
<evidence type="ECO:0000259" key="8">
    <source>
        <dbReference type="PROSITE" id="PS50106"/>
    </source>
</evidence>
<evidence type="ECO:0000256" key="5">
    <source>
        <dbReference type="RuleBase" id="RU004404"/>
    </source>
</evidence>
<evidence type="ECO:0000256" key="1">
    <source>
        <dbReference type="ARBA" id="ARBA00009179"/>
    </source>
</evidence>
<dbReference type="CDD" id="cd07560">
    <property type="entry name" value="Peptidase_S41_CPP"/>
    <property type="match status" value="1"/>
</dbReference>
<dbReference type="Gene3D" id="3.30.750.44">
    <property type="match status" value="1"/>
</dbReference>
<dbReference type="RefSeq" id="WP_083069863.1">
    <property type="nucleotide sequence ID" value="NZ_NBTM02000001.1"/>
</dbReference>
<evidence type="ECO:0000313" key="10">
    <source>
        <dbReference type="Proteomes" id="UP000192813"/>
    </source>
</evidence>
<dbReference type="GO" id="GO:0008236">
    <property type="term" value="F:serine-type peptidase activity"/>
    <property type="evidence" value="ECO:0007669"/>
    <property type="project" value="UniProtKB-KW"/>
</dbReference>
<dbReference type="InterPro" id="IPR001478">
    <property type="entry name" value="PDZ"/>
</dbReference>
<dbReference type="InterPro" id="IPR036366">
    <property type="entry name" value="PGBDSf"/>
</dbReference>
<dbReference type="SUPFAM" id="SSF47090">
    <property type="entry name" value="PGBD-like"/>
    <property type="match status" value="1"/>
</dbReference>
<dbReference type="SUPFAM" id="SSF50156">
    <property type="entry name" value="PDZ domain-like"/>
    <property type="match status" value="1"/>
</dbReference>
<evidence type="ECO:0000313" key="9">
    <source>
        <dbReference type="EMBL" id="PNL92235.1"/>
    </source>
</evidence>
<dbReference type="InterPro" id="IPR055210">
    <property type="entry name" value="CtpA/B_N"/>
</dbReference>
<dbReference type="SMART" id="SM00245">
    <property type="entry name" value="TSPc"/>
    <property type="match status" value="1"/>
</dbReference>
<feature type="domain" description="PDZ" evidence="8">
    <location>
        <begin position="154"/>
        <end position="236"/>
    </location>
</feature>
<dbReference type="Pfam" id="PF22694">
    <property type="entry name" value="CtpB_N-like"/>
    <property type="match status" value="1"/>
</dbReference>
<keyword evidence="4 5" id="KW-0720">Serine protease</keyword>
<dbReference type="CDD" id="cd06782">
    <property type="entry name" value="cpPDZ_CPP-like"/>
    <property type="match status" value="1"/>
</dbReference>
<dbReference type="InterPro" id="IPR036034">
    <property type="entry name" value="PDZ_sf"/>
</dbReference>
<evidence type="ECO:0000256" key="2">
    <source>
        <dbReference type="ARBA" id="ARBA00022670"/>
    </source>
</evidence>
<reference evidence="10" key="1">
    <citation type="submission" date="2017-12" db="EMBL/GenBank/DDBJ databases">
        <title>FDA dAtabase for Regulatory Grade micrObial Sequences (FDA-ARGOS): Supporting development and validation of Infectious Disease Dx tests.</title>
        <authorList>
            <person name="Hoffmann M."/>
            <person name="Allard M."/>
            <person name="Evans P."/>
            <person name="Brown E."/>
            <person name="Tallon L."/>
            <person name="Sadzewicz L."/>
            <person name="Sengamalay N."/>
            <person name="Ott S."/>
            <person name="Godinez A."/>
            <person name="Nagaraj S."/>
            <person name="Vavikolanu K."/>
            <person name="Aluvathingal J."/>
            <person name="Nadendla S."/>
            <person name="Sichtig H."/>
        </authorList>
    </citation>
    <scope>NUCLEOTIDE SEQUENCE [LARGE SCALE GENOMIC DNA]</scope>
    <source>
        <strain evidence="10">FDAARGOS_249</strain>
    </source>
</reference>
<dbReference type="GO" id="GO:0030288">
    <property type="term" value="C:outer membrane-bounded periplasmic space"/>
    <property type="evidence" value="ECO:0007669"/>
    <property type="project" value="TreeGrafter"/>
</dbReference>
<feature type="compositionally biased region" description="Basic and acidic residues" evidence="6">
    <location>
        <begin position="1"/>
        <end position="31"/>
    </location>
</feature>
<evidence type="ECO:0000256" key="3">
    <source>
        <dbReference type="ARBA" id="ARBA00022801"/>
    </source>
</evidence>
<dbReference type="Gene3D" id="3.90.226.10">
    <property type="entry name" value="2-enoyl-CoA Hydratase, Chain A, domain 1"/>
    <property type="match status" value="1"/>
</dbReference>
<dbReference type="InterPro" id="IPR004447">
    <property type="entry name" value="Peptidase_S41A"/>
</dbReference>
<dbReference type="SMART" id="SM00228">
    <property type="entry name" value="PDZ"/>
    <property type="match status" value="1"/>
</dbReference>
<organism evidence="9 10">
    <name type="scientific">Aerococcus viridans</name>
    <dbReference type="NCBI Taxonomy" id="1377"/>
    <lineage>
        <taxon>Bacteria</taxon>
        <taxon>Bacillati</taxon>
        <taxon>Bacillota</taxon>
        <taxon>Bacilli</taxon>
        <taxon>Lactobacillales</taxon>
        <taxon>Aerococcaceae</taxon>
        <taxon>Aerococcus</taxon>
    </lineage>
</organism>
<sequence length="531" mass="56751">MSENEDLKNKENNKNSNEELDKKAVTEEEIHSNGQNQTDASGLDGHDLGNDQKPKKRGVSWLVYILTILIVGGGTFVGTSYVLTGRLPGQSVITGSSSTALTTSEIQKIQAGFSTIVGDYVEDVDRDAVVDGAISGMTEVLEDPYSQYLTDQSAQQLDETIEGSFEGIGAEIMEKDDYIQIVSPIKGSPAEEAGLMANDIITAVDGESIQGYTATEAVALIRGEAGSDVVLTIQRGEDSFDVTVTRDTVPIQTVYYEMLEGQDNTGYVQITSFSTPTYDELVAAIEDLRSQGAEKFVLDVRSNPGGLLTSALQIANMFLNDGDTIMQVQEKDADPYVYEASDADYGDFQVDEDVVLLVDEGSASASEILAAALQESAGVPVVGSQTFGKGTVQNVFSLESDSELKITIAKWLTPNGTWINETGVTPDVEASLPDYASLTLIDTSQTYQEGDVSEAIQNIEAILVALGYQDSQVDAVFAEDTTSAVLAFQADQELAETGVIDTETASAMISAIQALIASNDTQLDKAVEVLE</sequence>
<dbReference type="Proteomes" id="UP000192813">
    <property type="component" value="Unassembled WGS sequence"/>
</dbReference>
<evidence type="ECO:0000256" key="4">
    <source>
        <dbReference type="ARBA" id="ARBA00022825"/>
    </source>
</evidence>
<dbReference type="Gene3D" id="2.30.42.10">
    <property type="match status" value="1"/>
</dbReference>
<dbReference type="SUPFAM" id="SSF52096">
    <property type="entry name" value="ClpP/crotonase"/>
    <property type="match status" value="1"/>
</dbReference>
<dbReference type="EMBL" id="NBTM02000001">
    <property type="protein sequence ID" value="PNL92235.1"/>
    <property type="molecule type" value="Genomic_DNA"/>
</dbReference>
<accession>A0A2J9PPH1</accession>
<dbReference type="Pfam" id="PF17820">
    <property type="entry name" value="PDZ_6"/>
    <property type="match status" value="1"/>
</dbReference>
<evidence type="ECO:0000256" key="6">
    <source>
        <dbReference type="SAM" id="MobiDB-lite"/>
    </source>
</evidence>
<dbReference type="NCBIfam" id="TIGR00225">
    <property type="entry name" value="prc"/>
    <property type="match status" value="1"/>
</dbReference>
<name>A0A2J9PPH1_9LACT</name>
<dbReference type="InterPro" id="IPR036365">
    <property type="entry name" value="PGBD-like_sf"/>
</dbReference>
<dbReference type="GO" id="GO:0004175">
    <property type="term" value="F:endopeptidase activity"/>
    <property type="evidence" value="ECO:0007669"/>
    <property type="project" value="TreeGrafter"/>
</dbReference>
<feature type="region of interest" description="Disordered" evidence="6">
    <location>
        <begin position="1"/>
        <end position="51"/>
    </location>
</feature>
<keyword evidence="7" id="KW-0812">Transmembrane</keyword>
<protein>
    <submittedName>
        <fullName evidence="9">Peptidase S41</fullName>
    </submittedName>
</protein>
<dbReference type="Pfam" id="PF03572">
    <property type="entry name" value="Peptidase_S41"/>
    <property type="match status" value="1"/>
</dbReference>
<dbReference type="PROSITE" id="PS50106">
    <property type="entry name" value="PDZ"/>
    <property type="match status" value="1"/>
</dbReference>
<evidence type="ECO:0000256" key="7">
    <source>
        <dbReference type="SAM" id="Phobius"/>
    </source>
</evidence>
<dbReference type="PANTHER" id="PTHR32060:SF30">
    <property type="entry name" value="CARBOXY-TERMINAL PROCESSING PROTEASE CTPA"/>
    <property type="match status" value="1"/>
</dbReference>
<dbReference type="InterPro" id="IPR029045">
    <property type="entry name" value="ClpP/crotonase-like_dom_sf"/>
</dbReference>
<dbReference type="InterPro" id="IPR041489">
    <property type="entry name" value="PDZ_6"/>
</dbReference>
<comment type="caution">
    <text evidence="9">The sequence shown here is derived from an EMBL/GenBank/DDBJ whole genome shotgun (WGS) entry which is preliminary data.</text>
</comment>
<feature type="transmembrane region" description="Helical" evidence="7">
    <location>
        <begin position="61"/>
        <end position="83"/>
    </location>
</feature>
<proteinExistence type="inferred from homology"/>
<dbReference type="GO" id="GO:0007165">
    <property type="term" value="P:signal transduction"/>
    <property type="evidence" value="ECO:0007669"/>
    <property type="project" value="TreeGrafter"/>
</dbReference>
<dbReference type="FunFam" id="2.30.42.10:FF:000063">
    <property type="entry name" value="Peptidase, S41 family"/>
    <property type="match status" value="1"/>
</dbReference>
<dbReference type="Gene3D" id="1.10.101.10">
    <property type="entry name" value="PGBD-like superfamily/PGBD"/>
    <property type="match status" value="1"/>
</dbReference>
<keyword evidence="2 5" id="KW-0645">Protease</keyword>
<keyword evidence="7" id="KW-0472">Membrane</keyword>
<dbReference type="GO" id="GO:0006508">
    <property type="term" value="P:proteolysis"/>
    <property type="evidence" value="ECO:0007669"/>
    <property type="project" value="UniProtKB-KW"/>
</dbReference>
<dbReference type="InterPro" id="IPR005151">
    <property type="entry name" value="Tail-specific_protease"/>
</dbReference>
<dbReference type="PANTHER" id="PTHR32060">
    <property type="entry name" value="TAIL-SPECIFIC PROTEASE"/>
    <property type="match status" value="1"/>
</dbReference>
<dbReference type="AlphaFoldDB" id="A0A2J9PPH1"/>
<comment type="similarity">
    <text evidence="1 5">Belongs to the peptidase S41A family.</text>
</comment>
<dbReference type="InterPro" id="IPR002477">
    <property type="entry name" value="Peptidoglycan-bd-like"/>
</dbReference>
<dbReference type="Pfam" id="PF01471">
    <property type="entry name" value="PG_binding_1"/>
    <property type="match status" value="1"/>
</dbReference>
<keyword evidence="7" id="KW-1133">Transmembrane helix</keyword>
<gene>
    <name evidence="9" type="ORF">A6J77_008335</name>
</gene>